<protein>
    <submittedName>
        <fullName evidence="1">Uncharacterized protein</fullName>
    </submittedName>
</protein>
<accession>A0AB34G3L5</accession>
<dbReference type="AlphaFoldDB" id="A0AB34G3L5"/>
<comment type="caution">
    <text evidence="1">The sequence shown here is derived from an EMBL/GenBank/DDBJ whole genome shotgun (WGS) entry which is preliminary data.</text>
</comment>
<name>A0AB34G3L5_9HYPO</name>
<proteinExistence type="predicted"/>
<reference evidence="1" key="1">
    <citation type="submission" date="2023-01" db="EMBL/GenBank/DDBJ databases">
        <title>The growth and conidiation of Purpureocillium lavendulum are regulated by nitrogen source and histone H3K14 acetylation.</title>
        <authorList>
            <person name="Tang P."/>
            <person name="Han J."/>
            <person name="Zhang C."/>
            <person name="Tang P."/>
            <person name="Qi F."/>
            <person name="Zhang K."/>
            <person name="Liang L."/>
        </authorList>
    </citation>
    <scope>NUCLEOTIDE SEQUENCE</scope>
    <source>
        <strain evidence="1">YMF1.00683</strain>
    </source>
</reference>
<evidence type="ECO:0000313" key="2">
    <source>
        <dbReference type="Proteomes" id="UP001163105"/>
    </source>
</evidence>
<keyword evidence="2" id="KW-1185">Reference proteome</keyword>
<sequence>MSEQGVDDESAPELAIGGHAEVHVATELESGLLEQGVDDAPAPEPVLGRCADVAAEVDEREHEVSTEPVALPVADVLEFQFPDVTGRGLALVGGCDGTLVEVVTVPGTRVDGSPVDAPEDPVAVAVAVAQELVSSAIDMMVSMSQGIVPAGGMRQGIMQAAMFWTASGLHMQTLSLKSHLVPGTHWSRHCHWFDGGVSALAFWAWR</sequence>
<dbReference type="Proteomes" id="UP001163105">
    <property type="component" value="Unassembled WGS sequence"/>
</dbReference>
<gene>
    <name evidence="1" type="ORF">O9K51_03586</name>
</gene>
<organism evidence="1 2">
    <name type="scientific">Purpureocillium lavendulum</name>
    <dbReference type="NCBI Taxonomy" id="1247861"/>
    <lineage>
        <taxon>Eukaryota</taxon>
        <taxon>Fungi</taxon>
        <taxon>Dikarya</taxon>
        <taxon>Ascomycota</taxon>
        <taxon>Pezizomycotina</taxon>
        <taxon>Sordariomycetes</taxon>
        <taxon>Hypocreomycetidae</taxon>
        <taxon>Hypocreales</taxon>
        <taxon>Ophiocordycipitaceae</taxon>
        <taxon>Purpureocillium</taxon>
    </lineage>
</organism>
<dbReference type="EMBL" id="JAQHRD010000002">
    <property type="protein sequence ID" value="KAJ6445181.1"/>
    <property type="molecule type" value="Genomic_DNA"/>
</dbReference>
<evidence type="ECO:0000313" key="1">
    <source>
        <dbReference type="EMBL" id="KAJ6445181.1"/>
    </source>
</evidence>